<evidence type="ECO:0000313" key="3">
    <source>
        <dbReference type="Proteomes" id="UP000796880"/>
    </source>
</evidence>
<dbReference type="Proteomes" id="UP000796880">
    <property type="component" value="Unassembled WGS sequence"/>
</dbReference>
<dbReference type="InterPro" id="IPR036047">
    <property type="entry name" value="F-box-like_dom_sf"/>
</dbReference>
<comment type="caution">
    <text evidence="2">The sequence shown here is derived from an EMBL/GenBank/DDBJ whole genome shotgun (WGS) entry which is preliminary data.</text>
</comment>
<dbReference type="PANTHER" id="PTHR31672:SF13">
    <property type="entry name" value="F-BOX PROTEIN CPR30-LIKE"/>
    <property type="match status" value="1"/>
</dbReference>
<sequence length="354" mass="40756">MECIPRELVNQILLRLSVNDLLRFKSVCKSWCSLISSASFIADHVEFNKKNHNHILAKFKDKISNDYNISILNHETLQVLDTHHDLPHIQNIEAGDMEIVGSCNGVVCLCYSYSISVIILWNPATGDTKIVPRSMGFPITTSCRIGFGFDAGNNDYKVVRIREFYDPSCIKIEIYSLKTDSWRLVTSSDQYVNFHFNRSEVSWDANINGMYSWLAVKIREGRHQEKTMISFNMNNDALISTPLPISGINLTFSMNYLIAIDGSLAFMDDEYCIWVLGEYGVKESWTKLFTVPSLKVERPLGYWRNHKLFMETDGKQNLFDLITQERSSAPIVKYWKMLQVISFRHSLVPVKFSM</sequence>
<organism evidence="2 3">
    <name type="scientific">Rhamnella rubrinervis</name>
    <dbReference type="NCBI Taxonomy" id="2594499"/>
    <lineage>
        <taxon>Eukaryota</taxon>
        <taxon>Viridiplantae</taxon>
        <taxon>Streptophyta</taxon>
        <taxon>Embryophyta</taxon>
        <taxon>Tracheophyta</taxon>
        <taxon>Spermatophyta</taxon>
        <taxon>Magnoliopsida</taxon>
        <taxon>eudicotyledons</taxon>
        <taxon>Gunneridae</taxon>
        <taxon>Pentapetalae</taxon>
        <taxon>rosids</taxon>
        <taxon>fabids</taxon>
        <taxon>Rosales</taxon>
        <taxon>Rhamnaceae</taxon>
        <taxon>rhamnoid group</taxon>
        <taxon>Rhamneae</taxon>
        <taxon>Rhamnella</taxon>
    </lineage>
</organism>
<dbReference type="Pfam" id="PF00646">
    <property type="entry name" value="F-box"/>
    <property type="match status" value="1"/>
</dbReference>
<dbReference type="CDD" id="cd22157">
    <property type="entry name" value="F-box_AtFBW1-like"/>
    <property type="match status" value="1"/>
</dbReference>
<name>A0A8K0GMM6_9ROSA</name>
<dbReference type="Gene3D" id="1.20.1280.50">
    <property type="match status" value="1"/>
</dbReference>
<proteinExistence type="predicted"/>
<reference evidence="2" key="1">
    <citation type="submission" date="2020-03" db="EMBL/GenBank/DDBJ databases">
        <title>A high-quality chromosome-level genome assembly of a woody plant with both climbing and erect habits, Rhamnella rubrinervis.</title>
        <authorList>
            <person name="Lu Z."/>
            <person name="Yang Y."/>
            <person name="Zhu X."/>
            <person name="Sun Y."/>
        </authorList>
    </citation>
    <scope>NUCLEOTIDE SEQUENCE</scope>
    <source>
        <strain evidence="2">BYM</strain>
        <tissue evidence="2">Leaf</tissue>
    </source>
</reference>
<dbReference type="PROSITE" id="PS50181">
    <property type="entry name" value="FBOX"/>
    <property type="match status" value="1"/>
</dbReference>
<dbReference type="SUPFAM" id="SSF81383">
    <property type="entry name" value="F-box domain"/>
    <property type="match status" value="1"/>
</dbReference>
<dbReference type="InterPro" id="IPR001810">
    <property type="entry name" value="F-box_dom"/>
</dbReference>
<gene>
    <name evidence="2" type="ORF">FNV43_RR26580</name>
</gene>
<evidence type="ECO:0000259" key="1">
    <source>
        <dbReference type="PROSITE" id="PS50181"/>
    </source>
</evidence>
<dbReference type="PANTHER" id="PTHR31672">
    <property type="entry name" value="BNACNNG10540D PROTEIN"/>
    <property type="match status" value="1"/>
</dbReference>
<feature type="domain" description="F-box" evidence="1">
    <location>
        <begin position="1"/>
        <end position="44"/>
    </location>
</feature>
<accession>A0A8K0GMM6</accession>
<dbReference type="OrthoDB" id="1166304at2759"/>
<protein>
    <recommendedName>
        <fullName evidence="1">F-box domain-containing protein</fullName>
    </recommendedName>
</protein>
<dbReference type="InterPro" id="IPR006527">
    <property type="entry name" value="F-box-assoc_dom_typ1"/>
</dbReference>
<dbReference type="InterPro" id="IPR050796">
    <property type="entry name" value="SCF_F-box_component"/>
</dbReference>
<dbReference type="Pfam" id="PF07734">
    <property type="entry name" value="FBA_1"/>
    <property type="match status" value="1"/>
</dbReference>
<dbReference type="EMBL" id="VOIH02000012">
    <property type="protein sequence ID" value="KAF3431844.1"/>
    <property type="molecule type" value="Genomic_DNA"/>
</dbReference>
<keyword evidence="3" id="KW-1185">Reference proteome</keyword>
<dbReference type="NCBIfam" id="TIGR01640">
    <property type="entry name" value="F_box_assoc_1"/>
    <property type="match status" value="1"/>
</dbReference>
<dbReference type="AlphaFoldDB" id="A0A8K0GMM6"/>
<dbReference type="InterPro" id="IPR017451">
    <property type="entry name" value="F-box-assoc_interact_dom"/>
</dbReference>
<dbReference type="SMART" id="SM00256">
    <property type="entry name" value="FBOX"/>
    <property type="match status" value="1"/>
</dbReference>
<evidence type="ECO:0000313" key="2">
    <source>
        <dbReference type="EMBL" id="KAF3431844.1"/>
    </source>
</evidence>